<proteinExistence type="predicted"/>
<feature type="compositionally biased region" description="Basic and acidic residues" evidence="1">
    <location>
        <begin position="593"/>
        <end position="603"/>
    </location>
</feature>
<feature type="region of interest" description="Disordered" evidence="1">
    <location>
        <begin position="626"/>
        <end position="645"/>
    </location>
</feature>
<protein>
    <submittedName>
        <fullName evidence="3">Uncharacterized protein</fullName>
    </submittedName>
</protein>
<evidence type="ECO:0000256" key="2">
    <source>
        <dbReference type="SAM" id="Phobius"/>
    </source>
</evidence>
<feature type="transmembrane region" description="Helical" evidence="2">
    <location>
        <begin position="402"/>
        <end position="421"/>
    </location>
</feature>
<dbReference type="AlphaFoldDB" id="A0A6G0MV02"/>
<organism evidence="3 4">
    <name type="scientific">Phytophthora fragariae</name>
    <dbReference type="NCBI Taxonomy" id="53985"/>
    <lineage>
        <taxon>Eukaryota</taxon>
        <taxon>Sar</taxon>
        <taxon>Stramenopiles</taxon>
        <taxon>Oomycota</taxon>
        <taxon>Peronosporomycetes</taxon>
        <taxon>Peronosporales</taxon>
        <taxon>Peronosporaceae</taxon>
        <taxon>Phytophthora</taxon>
    </lineage>
</organism>
<comment type="caution">
    <text evidence="3">The sequence shown here is derived from an EMBL/GenBank/DDBJ whole genome shotgun (WGS) entry which is preliminary data.</text>
</comment>
<keyword evidence="2" id="KW-0472">Membrane</keyword>
<accession>A0A6G0MV02</accession>
<dbReference type="EMBL" id="QXGC01002736">
    <property type="protein sequence ID" value="KAE9182386.1"/>
    <property type="molecule type" value="Genomic_DNA"/>
</dbReference>
<gene>
    <name evidence="3" type="ORF">PF004_g24259</name>
</gene>
<feature type="transmembrane region" description="Helical" evidence="2">
    <location>
        <begin position="740"/>
        <end position="761"/>
    </location>
</feature>
<keyword evidence="2" id="KW-1133">Transmembrane helix</keyword>
<reference evidence="3 4" key="1">
    <citation type="submission" date="2018-09" db="EMBL/GenBank/DDBJ databases">
        <title>Genomic investigation of the strawberry pathogen Phytophthora fragariae indicates pathogenicity is determined by transcriptional variation in three key races.</title>
        <authorList>
            <person name="Adams T.M."/>
            <person name="Armitage A.D."/>
            <person name="Sobczyk M.K."/>
            <person name="Bates H.J."/>
            <person name="Dunwell J.M."/>
            <person name="Nellist C.F."/>
            <person name="Harrison R.J."/>
        </authorList>
    </citation>
    <scope>NUCLEOTIDE SEQUENCE [LARGE SCALE GENOMIC DNA]</scope>
    <source>
        <strain evidence="3 4">BC-23</strain>
    </source>
</reference>
<keyword evidence="2" id="KW-0812">Transmembrane</keyword>
<name>A0A6G0MV02_9STRA</name>
<feature type="transmembrane region" description="Helical" evidence="2">
    <location>
        <begin position="692"/>
        <end position="713"/>
    </location>
</feature>
<evidence type="ECO:0000313" key="4">
    <source>
        <dbReference type="Proteomes" id="UP000476176"/>
    </source>
</evidence>
<sequence>MNANISQLFSGLVQAGCFVRFAISRWFVVNGSTRSNVVAPQHPPEKDLDAPRRSSVFKNIRVVAVSPRLSDARASRQHINSLRATPETAVVAAYPLDLSGEFWPRTLQSVDEESDAALGTPLTPRQPSELAKTFSMFGCSLAPLYDLWERQQVSHCGQYSVERMLALGEYCQRTSFRRVLVMCVLMPLIPLLLIVLMELVPLKPIEAGASANYAFWTRHALTLWLTALCVEGQAKSWIPELPLTTKQALAIASGTAVATAGLELLTAEFWVFPVPFLAVLGSPVFWLSWAMMARVVLGPNPVQAVQDANFRVLRFLQITAVQSSLLGIYPAYQIIFAAVNRFVELLVVSLLPVINVVLKNTLVACGSHLEDNLPEMVVFTVDGFSALYSVICMRGTNSLKMVAATVAINVLVMVLSLHGMNRRSRAARESRSYHLMQLLQRQAQRTPSFLTSSSAGGSPELLSTLVLTTLKMLRTPGQLDPTELRQIRLLSGKQHKLSSANTALLQSLAARCVYHNDLKISETISMSQMKSRYASAAIEGRALSPSHFTAPTPRQSRLTQRLRAALRALPQAGRKLGSGIESGLTGFPSFRSASRDKTSKESDADAGTDSFPRLSSVLRLAKLMKTSSHRISERTASPKKPPPIAMDIDTSSKLRTLVMPGSPVISDVLLETRKQNTRAVKQALQLLFNSEYLGLTAYTLFIIPMLYVLYMPILQALPNEVYYPSHFVLMENADQFLDRMTVITILAFLQLAVLIVLHIFVATRFAVSTIYQIAFVLETHFTLVAGRLLVSFIFAVQSTLLHYGADFSFRFSWIH</sequence>
<feature type="region of interest" description="Disordered" evidence="1">
    <location>
        <begin position="587"/>
        <end position="610"/>
    </location>
</feature>
<feature type="transmembrane region" description="Helical" evidence="2">
    <location>
        <begin position="312"/>
        <end position="339"/>
    </location>
</feature>
<dbReference type="Proteomes" id="UP000476176">
    <property type="component" value="Unassembled WGS sequence"/>
</dbReference>
<evidence type="ECO:0000256" key="1">
    <source>
        <dbReference type="SAM" id="MobiDB-lite"/>
    </source>
</evidence>
<evidence type="ECO:0000313" key="3">
    <source>
        <dbReference type="EMBL" id="KAE9182386.1"/>
    </source>
</evidence>
<feature type="transmembrane region" description="Helical" evidence="2">
    <location>
        <begin position="269"/>
        <end position="291"/>
    </location>
</feature>
<feature type="transmembrane region" description="Helical" evidence="2">
    <location>
        <begin position="773"/>
        <end position="796"/>
    </location>
</feature>
<feature type="transmembrane region" description="Helical" evidence="2">
    <location>
        <begin position="179"/>
        <end position="197"/>
    </location>
</feature>